<feature type="compositionally biased region" description="Polar residues" evidence="1">
    <location>
        <begin position="199"/>
        <end position="213"/>
    </location>
</feature>
<reference evidence="4" key="1">
    <citation type="journal article" date="2021" name="Sci. Adv.">
        <title>The American lobster genome reveals insights on longevity, neural, and immune adaptations.</title>
        <authorList>
            <person name="Polinski J.M."/>
            <person name="Zimin A.V."/>
            <person name="Clark K.F."/>
            <person name="Kohn A.B."/>
            <person name="Sadowski N."/>
            <person name="Timp W."/>
            <person name="Ptitsyn A."/>
            <person name="Khanna P."/>
            <person name="Romanova D.Y."/>
            <person name="Williams P."/>
            <person name="Greenwood S.J."/>
            <person name="Moroz L.L."/>
            <person name="Walt D.R."/>
            <person name="Bodnar A.G."/>
        </authorList>
    </citation>
    <scope>NUCLEOTIDE SEQUENCE</scope>
    <source>
        <strain evidence="4">GMGI-L3</strain>
    </source>
</reference>
<evidence type="ECO:0000256" key="3">
    <source>
        <dbReference type="SAM" id="SignalP"/>
    </source>
</evidence>
<dbReference type="Proteomes" id="UP000747542">
    <property type="component" value="Unassembled WGS sequence"/>
</dbReference>
<feature type="compositionally biased region" description="Low complexity" evidence="1">
    <location>
        <begin position="296"/>
        <end position="324"/>
    </location>
</feature>
<keyword evidence="2" id="KW-1133">Transmembrane helix</keyword>
<gene>
    <name evidence="4" type="ORF">Hamer_G015262</name>
</gene>
<feature type="region of interest" description="Disordered" evidence="1">
    <location>
        <begin position="644"/>
        <end position="679"/>
    </location>
</feature>
<feature type="compositionally biased region" description="Polar residues" evidence="1">
    <location>
        <begin position="267"/>
        <end position="287"/>
    </location>
</feature>
<dbReference type="AlphaFoldDB" id="A0A8J5N8C0"/>
<dbReference type="EMBL" id="JAHLQT010006356">
    <property type="protein sequence ID" value="KAG7175046.1"/>
    <property type="molecule type" value="Genomic_DNA"/>
</dbReference>
<evidence type="ECO:0000313" key="4">
    <source>
        <dbReference type="EMBL" id="KAG7175046.1"/>
    </source>
</evidence>
<keyword evidence="2" id="KW-0472">Membrane</keyword>
<feature type="chain" id="PRO_5035177399" evidence="3">
    <location>
        <begin position="21"/>
        <end position="831"/>
    </location>
</feature>
<evidence type="ECO:0000313" key="5">
    <source>
        <dbReference type="Proteomes" id="UP000747542"/>
    </source>
</evidence>
<proteinExistence type="predicted"/>
<feature type="region of interest" description="Disordered" evidence="1">
    <location>
        <begin position="259"/>
        <end position="324"/>
    </location>
</feature>
<feature type="non-terminal residue" evidence="4">
    <location>
        <position position="1"/>
    </location>
</feature>
<accession>A0A8J5N8C0</accession>
<feature type="region of interest" description="Disordered" evidence="1">
    <location>
        <begin position="197"/>
        <end position="235"/>
    </location>
</feature>
<comment type="caution">
    <text evidence="4">The sequence shown here is derived from an EMBL/GenBank/DDBJ whole genome shotgun (WGS) entry which is preliminary data.</text>
</comment>
<organism evidence="4 5">
    <name type="scientific">Homarus americanus</name>
    <name type="common">American lobster</name>
    <dbReference type="NCBI Taxonomy" id="6706"/>
    <lineage>
        <taxon>Eukaryota</taxon>
        <taxon>Metazoa</taxon>
        <taxon>Ecdysozoa</taxon>
        <taxon>Arthropoda</taxon>
        <taxon>Crustacea</taxon>
        <taxon>Multicrustacea</taxon>
        <taxon>Malacostraca</taxon>
        <taxon>Eumalacostraca</taxon>
        <taxon>Eucarida</taxon>
        <taxon>Decapoda</taxon>
        <taxon>Pleocyemata</taxon>
        <taxon>Astacidea</taxon>
        <taxon>Nephropoidea</taxon>
        <taxon>Nephropidae</taxon>
        <taxon>Homarus</taxon>
    </lineage>
</organism>
<keyword evidence="2" id="KW-0812">Transmembrane</keyword>
<feature type="transmembrane region" description="Helical" evidence="2">
    <location>
        <begin position="553"/>
        <end position="578"/>
    </location>
</feature>
<evidence type="ECO:0000256" key="1">
    <source>
        <dbReference type="SAM" id="MobiDB-lite"/>
    </source>
</evidence>
<name>A0A8J5N8C0_HOMAM</name>
<feature type="compositionally biased region" description="Low complexity" evidence="1">
    <location>
        <begin position="352"/>
        <end position="366"/>
    </location>
</feature>
<keyword evidence="5" id="KW-1185">Reference proteome</keyword>
<sequence length="831" mass="90156">MVPVIHLLLLLTTASEFAMSQLGGADEEPLDPDAERGVHEGNHETELAAESWSATPLIRTPEGVTHTQLLDLGTTTITYAPSPSSPSPLVSIKSSMPGISRTISTLDPRTLSTLDSRTIATEDPLTILIEDPRTILTQDSRTILIEDPRTIIAEDPRTISTQDPRTISSTGVPHTIATPSVAVVLTGVPLSFPALGRESGSSETLWSDATTSAAPPDDRPPTRGDLPPHLDSEETTRYTSGLLFSPPLDTFFTLIDDSSVDRSSSDQPLTDQPNSDYYLSSDESLTDPSPADHSLTDQPPSDYSSSDQSLIDQSQTDQSSSDYLSSDQLITDQLLTDPSPADRLLSDQPPGSETSTTERTPTPTSPSREREADGDEDTRAEDVTVDPRLTSEGTTVTGLDLLTEGSHTEAVTETTSTQSVTTGVLTTYSSFLDLHDSWVWFLIGLRGNCPLVDFTNSYILFSDFITSVSSLLLYNKEHIVINTLSCSSNKMMVNMSIDPISYPNCEGDIRTLLSHKNLRLDLHNASFYIESYETKRTLIFETKPDVHEDGYKILYLTLGGVGVSLVCIVFAGIFFAIYQCTGTRNGKFNIEAADKFLPESPRSLRPKMEMDHTLRLADTHTYTVNMYKSYSDLSSQDLYGSSSSPDFLESARESSTKASTNTMKPKKKKKSGNGGLGNLETHHQELWSESLTQTNEEFMAIRSVNTLASSFRGNENDPDKESLNPLLMNGRANQELGTTTKAPAEDNPIPLICPSTPAIPKGVLQRMDDLITNTLSNSSPNITTGVNTAKPAHSALEGAYTAAAYSNTTINMSSSTIFTTTTAAATTTTTT</sequence>
<feature type="compositionally biased region" description="Basic and acidic residues" evidence="1">
    <location>
        <begin position="216"/>
        <end position="235"/>
    </location>
</feature>
<feature type="signal peptide" evidence="3">
    <location>
        <begin position="1"/>
        <end position="20"/>
    </location>
</feature>
<protein>
    <submittedName>
        <fullName evidence="4">Uncharacterized protein</fullName>
    </submittedName>
</protein>
<feature type="region of interest" description="Disordered" evidence="1">
    <location>
        <begin position="337"/>
        <end position="391"/>
    </location>
</feature>
<keyword evidence="3" id="KW-0732">Signal</keyword>
<evidence type="ECO:0000256" key="2">
    <source>
        <dbReference type="SAM" id="Phobius"/>
    </source>
</evidence>